<name>A0AB39V309_9FUSO</name>
<evidence type="ECO:0008006" key="3">
    <source>
        <dbReference type="Google" id="ProtNLM"/>
    </source>
</evidence>
<dbReference type="InterPro" id="IPR036709">
    <property type="entry name" value="Autotransporte_beta_dom_sf"/>
</dbReference>
<dbReference type="EMBL" id="CP165647">
    <property type="protein sequence ID" value="XDU61955.1"/>
    <property type="molecule type" value="Genomic_DNA"/>
</dbReference>
<organism evidence="2">
    <name type="scientific">Leptotrichia alba</name>
    <dbReference type="NCBI Taxonomy" id="3239304"/>
    <lineage>
        <taxon>Bacteria</taxon>
        <taxon>Fusobacteriati</taxon>
        <taxon>Fusobacteriota</taxon>
        <taxon>Fusobacteriia</taxon>
        <taxon>Fusobacteriales</taxon>
        <taxon>Leptotrichiaceae</taxon>
        <taxon>Leptotrichia</taxon>
    </lineage>
</organism>
<accession>A0AB39V309</accession>
<dbReference type="AlphaFoldDB" id="A0AB39V309"/>
<sequence length="201" mass="21516">MKKISLAVMLLVLGATAAYADRGEIIISPTYEKQKKNNDKNDPVENVVGNGIKISLEGKGRIDDDVIMGIGMGLMYNSLKVKGNDINSNSGNLVAIPMYLMLGTGADNGVYTKFSFGISLANGSVKWTDKDGGSGKIKAMPISGYAAAGIGLQKNKFSIGINGVLAPRLKRNYSSPTKRYKGKFSDGMLSLEFGFQPTYND</sequence>
<dbReference type="KEGG" id="lala:AB8B28_09935"/>
<dbReference type="RefSeq" id="WP_369715570.1">
    <property type="nucleotide sequence ID" value="NZ_CP165647.1"/>
</dbReference>
<gene>
    <name evidence="2" type="ORF">AB8B28_09935</name>
</gene>
<reference evidence="2" key="1">
    <citation type="submission" date="2024-07" db="EMBL/GenBank/DDBJ databases">
        <authorList>
            <person name="Li X.-J."/>
            <person name="Wang X."/>
        </authorList>
    </citation>
    <scope>NUCLEOTIDE SEQUENCE</scope>
    <source>
        <strain evidence="2">HSP-536</strain>
    </source>
</reference>
<feature type="signal peptide" evidence="1">
    <location>
        <begin position="1"/>
        <end position="20"/>
    </location>
</feature>
<evidence type="ECO:0000256" key="1">
    <source>
        <dbReference type="SAM" id="SignalP"/>
    </source>
</evidence>
<evidence type="ECO:0000313" key="2">
    <source>
        <dbReference type="EMBL" id="XDU61955.1"/>
    </source>
</evidence>
<proteinExistence type="predicted"/>
<protein>
    <recommendedName>
        <fullName evidence="3">Outer membrane protein beta-barrel domain-containing protein</fullName>
    </recommendedName>
</protein>
<feature type="chain" id="PRO_5044228941" description="Outer membrane protein beta-barrel domain-containing protein" evidence="1">
    <location>
        <begin position="21"/>
        <end position="201"/>
    </location>
</feature>
<keyword evidence="1" id="KW-0732">Signal</keyword>
<dbReference type="SUPFAM" id="SSF103515">
    <property type="entry name" value="Autotransporter"/>
    <property type="match status" value="1"/>
</dbReference>